<evidence type="ECO:0000256" key="4">
    <source>
        <dbReference type="ARBA" id="ARBA00022722"/>
    </source>
</evidence>
<evidence type="ECO:0000313" key="11">
    <source>
        <dbReference type="Proteomes" id="UP000006038"/>
    </source>
</evidence>
<name>J3MDX7_ORYBR</name>
<dbReference type="Proteomes" id="UP000006038">
    <property type="component" value="Chromosome 6"/>
</dbReference>
<feature type="compositionally biased region" description="Acidic residues" evidence="8">
    <location>
        <begin position="104"/>
        <end position="121"/>
    </location>
</feature>
<dbReference type="GO" id="GO:0004518">
    <property type="term" value="F:nuclease activity"/>
    <property type="evidence" value="ECO:0007669"/>
    <property type="project" value="UniProtKB-KW"/>
</dbReference>
<accession>J3MDX7</accession>
<protein>
    <recommendedName>
        <fullName evidence="9">DDE Tnp4 domain-containing protein</fullName>
    </recommendedName>
</protein>
<feature type="domain" description="DDE Tnp4" evidence="9">
    <location>
        <begin position="299"/>
        <end position="392"/>
    </location>
</feature>
<dbReference type="Gramene" id="OB06G22210.1">
    <property type="protein sequence ID" value="OB06G22210.1"/>
    <property type="gene ID" value="OB06G22210"/>
</dbReference>
<feature type="compositionally biased region" description="Polar residues" evidence="8">
    <location>
        <begin position="133"/>
        <end position="146"/>
    </location>
</feature>
<keyword evidence="5" id="KW-0479">Metal-binding</keyword>
<dbReference type="STRING" id="4533.J3MDX7"/>
<evidence type="ECO:0000256" key="5">
    <source>
        <dbReference type="ARBA" id="ARBA00022723"/>
    </source>
</evidence>
<sequence>MTAASTVGSTAALTVGSMLTWTAASMTTPAAALSLEPDMHLRLRRLHPDRGTDYVDDTDNLLGHPDWKKFKADLPVYLPKMDRMFQGVAVNGSTSYVATATEPVDYENSDDDDEFENEDEDLTPRSHGHKWGNKTSTTGSSLRKSLSQENSKVKCAWPGAILGWVTDREVISRVRMSEDKVRRKDMGVGCHVHSNAVEEDVEHDLNDNDTEEADDVFVTTFNAHVAWLSVLWPKIKCKVNVHRSTWFFPFDGRGTTVCQSMTKLASDVIKPRVPHFTEMHPRLRNRRFYPYFKDCIGAIYGTHVPCVVPGNKVEQYMSRKGMTTQNVMAVCDFDMRFTFVLASWPESVQDMRVFEDTMSTYGHLFPHPPAGKYYLVDSRYADRPNILLHIRERSIRERSVSVHHKDPNYVADEADANQVGLEEVVDECATMDQFRN</sequence>
<evidence type="ECO:0000259" key="9">
    <source>
        <dbReference type="Pfam" id="PF13359"/>
    </source>
</evidence>
<dbReference type="EnsemblPlants" id="OB06G22210.1">
    <property type="protein sequence ID" value="OB06G22210.1"/>
    <property type="gene ID" value="OB06G22210"/>
</dbReference>
<keyword evidence="4" id="KW-0540">Nuclease</keyword>
<dbReference type="PANTHER" id="PTHR22930">
    <property type="match status" value="1"/>
</dbReference>
<evidence type="ECO:0000256" key="7">
    <source>
        <dbReference type="ARBA" id="ARBA00023242"/>
    </source>
</evidence>
<dbReference type="InterPro" id="IPR027806">
    <property type="entry name" value="HARBI1_dom"/>
</dbReference>
<dbReference type="PANTHER" id="PTHR22930:SF280">
    <property type="entry name" value="OS11G0202600 PROTEIN"/>
    <property type="match status" value="1"/>
</dbReference>
<dbReference type="GO" id="GO:0046872">
    <property type="term" value="F:metal ion binding"/>
    <property type="evidence" value="ECO:0007669"/>
    <property type="project" value="UniProtKB-KW"/>
</dbReference>
<feature type="region of interest" description="Disordered" evidence="8">
    <location>
        <begin position="104"/>
        <end position="146"/>
    </location>
</feature>
<evidence type="ECO:0000256" key="8">
    <source>
        <dbReference type="SAM" id="MobiDB-lite"/>
    </source>
</evidence>
<keyword evidence="11" id="KW-1185">Reference proteome</keyword>
<dbReference type="eggNOG" id="KOG4585">
    <property type="taxonomic scope" value="Eukaryota"/>
</dbReference>
<evidence type="ECO:0000313" key="10">
    <source>
        <dbReference type="EnsemblPlants" id="OB06G22210.1"/>
    </source>
</evidence>
<dbReference type="HOGENOM" id="CLU_629110_0_0_1"/>
<dbReference type="GO" id="GO:0016787">
    <property type="term" value="F:hydrolase activity"/>
    <property type="evidence" value="ECO:0007669"/>
    <property type="project" value="UniProtKB-KW"/>
</dbReference>
<proteinExistence type="inferred from homology"/>
<comment type="similarity">
    <text evidence="3">Belongs to the HARBI1 family.</text>
</comment>
<dbReference type="GO" id="GO:0005634">
    <property type="term" value="C:nucleus"/>
    <property type="evidence" value="ECO:0007669"/>
    <property type="project" value="UniProtKB-SubCell"/>
</dbReference>
<reference evidence="10" key="1">
    <citation type="journal article" date="2013" name="Nat. Commun.">
        <title>Whole-genome sequencing of Oryza brachyantha reveals mechanisms underlying Oryza genome evolution.</title>
        <authorList>
            <person name="Chen J."/>
            <person name="Huang Q."/>
            <person name="Gao D."/>
            <person name="Wang J."/>
            <person name="Lang Y."/>
            <person name="Liu T."/>
            <person name="Li B."/>
            <person name="Bai Z."/>
            <person name="Luis Goicoechea J."/>
            <person name="Liang C."/>
            <person name="Chen C."/>
            <person name="Zhang W."/>
            <person name="Sun S."/>
            <person name="Liao Y."/>
            <person name="Zhang X."/>
            <person name="Yang L."/>
            <person name="Song C."/>
            <person name="Wang M."/>
            <person name="Shi J."/>
            <person name="Liu G."/>
            <person name="Liu J."/>
            <person name="Zhou H."/>
            <person name="Zhou W."/>
            <person name="Yu Q."/>
            <person name="An N."/>
            <person name="Chen Y."/>
            <person name="Cai Q."/>
            <person name="Wang B."/>
            <person name="Liu B."/>
            <person name="Min J."/>
            <person name="Huang Y."/>
            <person name="Wu H."/>
            <person name="Li Z."/>
            <person name="Zhang Y."/>
            <person name="Yin Y."/>
            <person name="Song W."/>
            <person name="Jiang J."/>
            <person name="Jackson S.A."/>
            <person name="Wing R.A."/>
            <person name="Wang J."/>
            <person name="Chen M."/>
        </authorList>
    </citation>
    <scope>NUCLEOTIDE SEQUENCE [LARGE SCALE GENOMIC DNA]</scope>
    <source>
        <strain evidence="10">cv. IRGC 101232</strain>
    </source>
</reference>
<evidence type="ECO:0000256" key="2">
    <source>
        <dbReference type="ARBA" id="ARBA00004123"/>
    </source>
</evidence>
<keyword evidence="6" id="KW-0378">Hydrolase</keyword>
<dbReference type="AlphaFoldDB" id="J3MDX7"/>
<evidence type="ECO:0000256" key="3">
    <source>
        <dbReference type="ARBA" id="ARBA00006958"/>
    </source>
</evidence>
<dbReference type="Pfam" id="PF13359">
    <property type="entry name" value="DDE_Tnp_4"/>
    <property type="match status" value="1"/>
</dbReference>
<evidence type="ECO:0000256" key="1">
    <source>
        <dbReference type="ARBA" id="ARBA00001968"/>
    </source>
</evidence>
<organism evidence="10">
    <name type="scientific">Oryza brachyantha</name>
    <name type="common">malo sina</name>
    <dbReference type="NCBI Taxonomy" id="4533"/>
    <lineage>
        <taxon>Eukaryota</taxon>
        <taxon>Viridiplantae</taxon>
        <taxon>Streptophyta</taxon>
        <taxon>Embryophyta</taxon>
        <taxon>Tracheophyta</taxon>
        <taxon>Spermatophyta</taxon>
        <taxon>Magnoliopsida</taxon>
        <taxon>Liliopsida</taxon>
        <taxon>Poales</taxon>
        <taxon>Poaceae</taxon>
        <taxon>BOP clade</taxon>
        <taxon>Oryzoideae</taxon>
        <taxon>Oryzeae</taxon>
        <taxon>Oryzinae</taxon>
        <taxon>Oryza</taxon>
    </lineage>
</organism>
<evidence type="ECO:0000256" key="6">
    <source>
        <dbReference type="ARBA" id="ARBA00022801"/>
    </source>
</evidence>
<reference evidence="10" key="2">
    <citation type="submission" date="2013-04" db="UniProtKB">
        <authorList>
            <consortium name="EnsemblPlants"/>
        </authorList>
    </citation>
    <scope>IDENTIFICATION</scope>
</reference>
<keyword evidence="7" id="KW-0539">Nucleus</keyword>
<comment type="cofactor">
    <cofactor evidence="1">
        <name>a divalent metal cation</name>
        <dbReference type="ChEBI" id="CHEBI:60240"/>
    </cofactor>
</comment>
<comment type="subcellular location">
    <subcellularLocation>
        <location evidence="2">Nucleus</location>
    </subcellularLocation>
</comment>
<dbReference type="InterPro" id="IPR045249">
    <property type="entry name" value="HARBI1-like"/>
</dbReference>